<accession>A0ABW5NMP7</accession>
<dbReference type="EMBL" id="JBHUMA010000006">
    <property type="protein sequence ID" value="MFD2599324.1"/>
    <property type="molecule type" value="Genomic_DNA"/>
</dbReference>
<dbReference type="RefSeq" id="WP_380869450.1">
    <property type="nucleotide sequence ID" value="NZ_JBHUMA010000006.1"/>
</dbReference>
<keyword evidence="2" id="KW-1185">Reference proteome</keyword>
<evidence type="ECO:0000313" key="2">
    <source>
        <dbReference type="Proteomes" id="UP001597393"/>
    </source>
</evidence>
<evidence type="ECO:0000313" key="1">
    <source>
        <dbReference type="EMBL" id="MFD2599324.1"/>
    </source>
</evidence>
<proteinExistence type="predicted"/>
<organism evidence="1 2">
    <name type="scientific">Sphingobacterium corticis</name>
    <dbReference type="NCBI Taxonomy" id="1812823"/>
    <lineage>
        <taxon>Bacteria</taxon>
        <taxon>Pseudomonadati</taxon>
        <taxon>Bacteroidota</taxon>
        <taxon>Sphingobacteriia</taxon>
        <taxon>Sphingobacteriales</taxon>
        <taxon>Sphingobacteriaceae</taxon>
        <taxon>Sphingobacterium</taxon>
    </lineage>
</organism>
<sequence length="113" mass="12691">MENKTKSTQTVKLKSYLPVAWEYREIIEELIAKQASGKIFYFDADDRLQETGKVRLVKLEGDEGAGLFVRTDGDISVRIDRIITVFGKLGAAYDEYNAFSVCGMGCDPDNNDQ</sequence>
<dbReference type="Proteomes" id="UP001597393">
    <property type="component" value="Unassembled WGS sequence"/>
</dbReference>
<reference evidence="2" key="1">
    <citation type="journal article" date="2019" name="Int. J. Syst. Evol. Microbiol.">
        <title>The Global Catalogue of Microorganisms (GCM) 10K type strain sequencing project: providing services to taxonomists for standard genome sequencing and annotation.</title>
        <authorList>
            <consortium name="The Broad Institute Genomics Platform"/>
            <consortium name="The Broad Institute Genome Sequencing Center for Infectious Disease"/>
            <person name="Wu L."/>
            <person name="Ma J."/>
        </authorList>
    </citation>
    <scope>NUCLEOTIDE SEQUENCE [LARGE SCALE GENOMIC DNA]</scope>
    <source>
        <strain evidence="2">KCTC 42248</strain>
    </source>
</reference>
<name>A0ABW5NMP7_9SPHI</name>
<protein>
    <submittedName>
        <fullName evidence="1">Uncharacterized protein</fullName>
    </submittedName>
</protein>
<comment type="caution">
    <text evidence="1">The sequence shown here is derived from an EMBL/GenBank/DDBJ whole genome shotgun (WGS) entry which is preliminary data.</text>
</comment>
<gene>
    <name evidence="1" type="ORF">ACFSQ3_10195</name>
</gene>